<dbReference type="InterPro" id="IPR000048">
    <property type="entry name" value="IQ_motif_EF-hand-BS"/>
</dbReference>
<evidence type="ECO:0000313" key="4">
    <source>
        <dbReference type="Proteomes" id="UP000837857"/>
    </source>
</evidence>
<feature type="compositionally biased region" description="Basic and acidic residues" evidence="1">
    <location>
        <begin position="239"/>
        <end position="275"/>
    </location>
</feature>
<feature type="compositionally biased region" description="Basic and acidic residues" evidence="1">
    <location>
        <begin position="156"/>
        <end position="230"/>
    </location>
</feature>
<accession>A0ABN8I0B8</accession>
<dbReference type="InterPro" id="IPR003117">
    <property type="entry name" value="cAMP_dep_PK_reg_su_I/II_a/b"/>
</dbReference>
<gene>
    <name evidence="3" type="ORF">IPOD504_LOCUS5025</name>
</gene>
<dbReference type="SMART" id="SM00015">
    <property type="entry name" value="IQ"/>
    <property type="match status" value="1"/>
</dbReference>
<dbReference type="Pfam" id="PF00612">
    <property type="entry name" value="IQ"/>
    <property type="match status" value="1"/>
</dbReference>
<reference evidence="3" key="1">
    <citation type="submission" date="2022-03" db="EMBL/GenBank/DDBJ databases">
        <authorList>
            <person name="Martin H S."/>
        </authorList>
    </citation>
    <scope>NUCLEOTIDE SEQUENCE</scope>
</reference>
<feature type="non-terminal residue" evidence="3">
    <location>
        <position position="1"/>
    </location>
</feature>
<dbReference type="Gene3D" id="1.20.5.190">
    <property type="match status" value="1"/>
</dbReference>
<organism evidence="3 4">
    <name type="scientific">Iphiclides podalirius</name>
    <name type="common">scarce swallowtail</name>
    <dbReference type="NCBI Taxonomy" id="110791"/>
    <lineage>
        <taxon>Eukaryota</taxon>
        <taxon>Metazoa</taxon>
        <taxon>Ecdysozoa</taxon>
        <taxon>Arthropoda</taxon>
        <taxon>Hexapoda</taxon>
        <taxon>Insecta</taxon>
        <taxon>Pterygota</taxon>
        <taxon>Neoptera</taxon>
        <taxon>Endopterygota</taxon>
        <taxon>Lepidoptera</taxon>
        <taxon>Glossata</taxon>
        <taxon>Ditrysia</taxon>
        <taxon>Papilionoidea</taxon>
        <taxon>Papilionidae</taxon>
        <taxon>Papilioninae</taxon>
        <taxon>Iphiclides</taxon>
    </lineage>
</organism>
<dbReference type="SMART" id="SM00394">
    <property type="entry name" value="RIIa"/>
    <property type="match status" value="1"/>
</dbReference>
<dbReference type="PROSITE" id="PS50096">
    <property type="entry name" value="IQ"/>
    <property type="match status" value="1"/>
</dbReference>
<feature type="compositionally biased region" description="Polar residues" evidence="1">
    <location>
        <begin position="581"/>
        <end position="592"/>
    </location>
</feature>
<evidence type="ECO:0000256" key="1">
    <source>
        <dbReference type="SAM" id="MobiDB-lite"/>
    </source>
</evidence>
<protein>
    <recommendedName>
        <fullName evidence="2">RIIa domain-containing protein</fullName>
    </recommendedName>
</protein>
<feature type="region of interest" description="Disordered" evidence="1">
    <location>
        <begin position="496"/>
        <end position="518"/>
    </location>
</feature>
<keyword evidence="4" id="KW-1185">Reference proteome</keyword>
<evidence type="ECO:0000313" key="3">
    <source>
        <dbReference type="EMBL" id="CAH2045334.1"/>
    </source>
</evidence>
<dbReference type="Proteomes" id="UP000837857">
    <property type="component" value="Chromosome 16"/>
</dbReference>
<feature type="region of interest" description="Disordered" evidence="1">
    <location>
        <begin position="547"/>
        <end position="598"/>
    </location>
</feature>
<dbReference type="EMBL" id="OW152828">
    <property type="protein sequence ID" value="CAH2045334.1"/>
    <property type="molecule type" value="Genomic_DNA"/>
</dbReference>
<dbReference type="Pfam" id="PF02197">
    <property type="entry name" value="RIIa"/>
    <property type="match status" value="1"/>
</dbReference>
<name>A0ABN8I0B8_9NEOP</name>
<dbReference type="SUPFAM" id="SSF47391">
    <property type="entry name" value="Dimerization-anchoring domain of cAMP-dependent PK regulatory subunit"/>
    <property type="match status" value="1"/>
</dbReference>
<feature type="compositionally biased region" description="Basic and acidic residues" evidence="1">
    <location>
        <begin position="564"/>
        <end position="579"/>
    </location>
</feature>
<dbReference type="Gene3D" id="1.20.890.10">
    <property type="entry name" value="cAMP-dependent protein kinase regulatory subunit, dimerization-anchoring domain"/>
    <property type="match status" value="1"/>
</dbReference>
<proteinExistence type="predicted"/>
<feature type="compositionally biased region" description="Polar residues" evidence="1">
    <location>
        <begin position="496"/>
        <end position="508"/>
    </location>
</feature>
<feature type="region of interest" description="Disordered" evidence="1">
    <location>
        <begin position="636"/>
        <end position="683"/>
    </location>
</feature>
<sequence>MNMNLCGSGSYMNMPPPVPKMPPGLMELMEGLTKEVLKNNPSNVHEFCAEHMWKLLELRDNHPQKKYLTLDQKIYLLNTNNGEESNVATFATAIETENNAVENLKKDDCEIANLEICSNDGYELKTKDQSVCNGENDLKYESDNNDDNYQKVMVDHSDANEQKDLIDQKENKDESDNNYENDQKGIIEQSAHNDENASKDIKDESFNSDQNEIKDQRRIKEKNDKKEIKDQIGNNNENNQKEMKDASDSNEENYQKGIKDQCGNKDGNDQNKMKEHNDLGKKYKESYTADKLIDEINIKKEMKGQGVADKNLNAEVFAISENDVIDDNLETIKENQYTDNSTVGFEVKNKLSELDQDQRILERTSKIEIKDLNFVDTGKDRNDVDQYKVIQDKEPELTSKTSSLEDSTKIEFNIFDHESGPKDENGYSNQNQILNKDKRAHGISRMDTVLQTVNEEKSLSLSTDDSSTLSSAATVIQAHIRGFLVRTRLNRNKTVSSTSLADSDNPSAPSFEADPDPVRNKTILNIHIVPEGSHFLSRDESMLTSVELSLDGSPPASSNLHPLGYDKSERRKQLKREDAIQSISPPSNNSTRLSDENDSVKEVLLKDVKNETRGTVGDGLPLHSNICQDMVSKGTVEGNLTEDGDSTSSDKKLTTEISSDESDVITPYVNVGENNTSDSDTKKLLHSGEFHDVVLPTKVSRTDTSVVRGE</sequence>
<feature type="domain" description="RIIa" evidence="2">
    <location>
        <begin position="23"/>
        <end position="60"/>
    </location>
</feature>
<evidence type="ECO:0000259" key="2">
    <source>
        <dbReference type="SMART" id="SM00394"/>
    </source>
</evidence>
<feature type="region of interest" description="Disordered" evidence="1">
    <location>
        <begin position="156"/>
        <end position="275"/>
    </location>
</feature>